<dbReference type="Gene3D" id="3.40.50.1820">
    <property type="entry name" value="alpha/beta hydrolase"/>
    <property type="match status" value="1"/>
</dbReference>
<proteinExistence type="predicted"/>
<evidence type="ECO:0000313" key="4">
    <source>
        <dbReference type="Proteomes" id="UP001551482"/>
    </source>
</evidence>
<dbReference type="InterPro" id="IPR000639">
    <property type="entry name" value="Epox_hydrolase-like"/>
</dbReference>
<dbReference type="GO" id="GO:0016787">
    <property type="term" value="F:hydrolase activity"/>
    <property type="evidence" value="ECO:0007669"/>
    <property type="project" value="UniProtKB-KW"/>
</dbReference>
<dbReference type="EMBL" id="JBEZFP010000055">
    <property type="protein sequence ID" value="MEU8136014.1"/>
    <property type="molecule type" value="Genomic_DNA"/>
</dbReference>
<accession>A0ABV3DLF9</accession>
<evidence type="ECO:0000256" key="1">
    <source>
        <dbReference type="ARBA" id="ARBA00022801"/>
    </source>
</evidence>
<gene>
    <name evidence="3" type="ORF">AB0C36_21175</name>
</gene>
<reference evidence="3 4" key="1">
    <citation type="submission" date="2024-06" db="EMBL/GenBank/DDBJ databases">
        <title>The Natural Products Discovery Center: Release of the First 8490 Sequenced Strains for Exploring Actinobacteria Biosynthetic Diversity.</title>
        <authorList>
            <person name="Kalkreuter E."/>
            <person name="Kautsar S.A."/>
            <person name="Yang D."/>
            <person name="Bader C.D."/>
            <person name="Teijaro C.N."/>
            <person name="Fluegel L."/>
            <person name="Davis C.M."/>
            <person name="Simpson J.R."/>
            <person name="Lauterbach L."/>
            <person name="Steele A.D."/>
            <person name="Gui C."/>
            <person name="Meng S."/>
            <person name="Li G."/>
            <person name="Viehrig K."/>
            <person name="Ye F."/>
            <person name="Su P."/>
            <person name="Kiefer A.F."/>
            <person name="Nichols A."/>
            <person name="Cepeda A.J."/>
            <person name="Yan W."/>
            <person name="Fan B."/>
            <person name="Jiang Y."/>
            <person name="Adhikari A."/>
            <person name="Zheng C.-J."/>
            <person name="Schuster L."/>
            <person name="Cowan T.M."/>
            <person name="Smanski M.J."/>
            <person name="Chevrette M.G."/>
            <person name="De Carvalho L.P.S."/>
            <person name="Shen B."/>
        </authorList>
    </citation>
    <scope>NUCLEOTIDE SEQUENCE [LARGE SCALE GENOMIC DNA]</scope>
    <source>
        <strain evidence="3 4">NPDC048946</strain>
    </source>
</reference>
<dbReference type="RefSeq" id="WP_358356215.1">
    <property type="nucleotide sequence ID" value="NZ_JBEZFP010000055.1"/>
</dbReference>
<name>A0ABV3DLF9_9ACTN</name>
<dbReference type="Pfam" id="PF00561">
    <property type="entry name" value="Abhydrolase_1"/>
    <property type="match status" value="1"/>
</dbReference>
<sequence>MAVIETIDVEAGGFTFRARAAGPGDGRLVLLLHGFPETSAEWLGQLDALGDAGYRAVAFDQRGYSPGARPAEESAYDRDALVGDVLAVADALGAVGPAAGGAAFDLVGHDWGGAIAWQVAGLHPARVRTVSVVSTPHPDAMWAASRQTGSDQRERSSYMKLFRTRGEAEELLLADDAKYLRAAFKGLSETAVAEYLDVLRQPGALTAALNWYRAIEPKSLHDAGSIEVPALYVWGAKDPAMGRIAAEMTATYVSAPYQFVELPDADHWVPENAVAELNESLLEHLATD</sequence>
<keyword evidence="4" id="KW-1185">Reference proteome</keyword>
<dbReference type="InterPro" id="IPR029058">
    <property type="entry name" value="AB_hydrolase_fold"/>
</dbReference>
<keyword evidence="1 3" id="KW-0378">Hydrolase</keyword>
<dbReference type="SUPFAM" id="SSF53474">
    <property type="entry name" value="alpha/beta-Hydrolases"/>
    <property type="match status" value="1"/>
</dbReference>
<dbReference type="InterPro" id="IPR000073">
    <property type="entry name" value="AB_hydrolase_1"/>
</dbReference>
<organism evidence="3 4">
    <name type="scientific">Streptodolium elevatio</name>
    <dbReference type="NCBI Taxonomy" id="3157996"/>
    <lineage>
        <taxon>Bacteria</taxon>
        <taxon>Bacillati</taxon>
        <taxon>Actinomycetota</taxon>
        <taxon>Actinomycetes</taxon>
        <taxon>Kitasatosporales</taxon>
        <taxon>Streptomycetaceae</taxon>
        <taxon>Streptodolium</taxon>
    </lineage>
</organism>
<comment type="caution">
    <text evidence="3">The sequence shown here is derived from an EMBL/GenBank/DDBJ whole genome shotgun (WGS) entry which is preliminary data.</text>
</comment>
<feature type="domain" description="AB hydrolase-1" evidence="2">
    <location>
        <begin position="28"/>
        <end position="270"/>
    </location>
</feature>
<dbReference type="Proteomes" id="UP001551482">
    <property type="component" value="Unassembled WGS sequence"/>
</dbReference>
<evidence type="ECO:0000259" key="2">
    <source>
        <dbReference type="Pfam" id="PF00561"/>
    </source>
</evidence>
<evidence type="ECO:0000313" key="3">
    <source>
        <dbReference type="EMBL" id="MEU8136014.1"/>
    </source>
</evidence>
<dbReference type="PRINTS" id="PR00111">
    <property type="entry name" value="ABHYDROLASE"/>
</dbReference>
<dbReference type="PRINTS" id="PR00412">
    <property type="entry name" value="EPOXHYDRLASE"/>
</dbReference>
<protein>
    <submittedName>
        <fullName evidence="3">Alpha/beta hydrolase</fullName>
    </submittedName>
</protein>
<dbReference type="PANTHER" id="PTHR43329">
    <property type="entry name" value="EPOXIDE HYDROLASE"/>
    <property type="match status" value="1"/>
</dbReference>